<organism evidence="4 5">
    <name type="scientific">Rasamsonia emersonii (strain ATCC 16479 / CBS 393.64 / IMI 116815)</name>
    <dbReference type="NCBI Taxonomy" id="1408163"/>
    <lineage>
        <taxon>Eukaryota</taxon>
        <taxon>Fungi</taxon>
        <taxon>Dikarya</taxon>
        <taxon>Ascomycota</taxon>
        <taxon>Pezizomycotina</taxon>
        <taxon>Eurotiomycetes</taxon>
        <taxon>Eurotiomycetidae</taxon>
        <taxon>Eurotiales</taxon>
        <taxon>Trichocomaceae</taxon>
        <taxon>Rasamsonia</taxon>
    </lineage>
</organism>
<comment type="caution">
    <text evidence="4">The sequence shown here is derived from an EMBL/GenBank/DDBJ whole genome shotgun (WGS) entry which is preliminary data.</text>
</comment>
<proteinExistence type="predicted"/>
<keyword evidence="5" id="KW-1185">Reference proteome</keyword>
<evidence type="ECO:0000259" key="2">
    <source>
        <dbReference type="Pfam" id="PF13622"/>
    </source>
</evidence>
<feature type="region of interest" description="Disordered" evidence="1">
    <location>
        <begin position="279"/>
        <end position="301"/>
    </location>
</feature>
<gene>
    <name evidence="4" type="ORF">T310_0519</name>
</gene>
<dbReference type="InterPro" id="IPR042171">
    <property type="entry name" value="Acyl-CoA_hotdog"/>
</dbReference>
<evidence type="ECO:0000313" key="4">
    <source>
        <dbReference type="EMBL" id="KKA25418.1"/>
    </source>
</evidence>
<dbReference type="Proteomes" id="UP000053958">
    <property type="component" value="Unassembled WGS sequence"/>
</dbReference>
<evidence type="ECO:0000256" key="1">
    <source>
        <dbReference type="SAM" id="MobiDB-lite"/>
    </source>
</evidence>
<dbReference type="OrthoDB" id="2532955at2759"/>
<name>A0A0F4Z6B9_RASE3</name>
<feature type="domain" description="Acyl-CoA thioesterase-like N-terminal HotDog" evidence="2">
    <location>
        <begin position="2"/>
        <end position="42"/>
    </location>
</feature>
<dbReference type="EMBL" id="LASV01000022">
    <property type="protein sequence ID" value="KKA25418.1"/>
    <property type="molecule type" value="Genomic_DNA"/>
</dbReference>
<dbReference type="PANTHER" id="PTHR38110:SF3">
    <property type="entry name" value="THIOESTERASE-LIKE SUPERFAMILY-DOMAIN-CONTAINING PROTEIN"/>
    <property type="match status" value="1"/>
</dbReference>
<dbReference type="GeneID" id="25312573"/>
<sequence length="301" mass="32823">MPISIQLTFLRRTAAGPALLTVQDAKLGARTSTIHVTLSQEETSSTGDGEKKKKHSVKVAGYITVSDPVSEVGLSTDSDWTVYPPPPSLRPPEFITTSNTGDGNGKGDVRLAPDSPWVRVSQRFSKFRRAWNHTEVFGPADTELRQRRWGIIDQWARFRPLGPKGGEGRWTDEAVAYLIDLSPLTLQGLEDAGTAAGYAADDGGPFWFPTVTLYVDFKKRLPPTTGVEWLYSRVTMKSIRNGRTDIDVVVLDERGEVVALATQVGLVVSASRNLKGRELPYKTEGQGQAQGQGEGAAKAKI</sequence>
<protein>
    <recommendedName>
        <fullName evidence="6">Thioesterase family protein</fullName>
    </recommendedName>
</protein>
<accession>A0A0F4Z6B9</accession>
<dbReference type="STRING" id="1408163.A0A0F4Z6B9"/>
<dbReference type="AlphaFoldDB" id="A0A0F4Z6B9"/>
<evidence type="ECO:0000259" key="3">
    <source>
        <dbReference type="Pfam" id="PF20789"/>
    </source>
</evidence>
<dbReference type="Pfam" id="PF20789">
    <property type="entry name" value="4HBT_3C"/>
    <property type="match status" value="1"/>
</dbReference>
<dbReference type="InterPro" id="IPR049450">
    <property type="entry name" value="ACOT8-like_C"/>
</dbReference>
<feature type="domain" description="Acyl-CoA thioesterase-like C-terminal" evidence="3">
    <location>
        <begin position="115"/>
        <end position="267"/>
    </location>
</feature>
<reference evidence="4 5" key="1">
    <citation type="submission" date="2015-04" db="EMBL/GenBank/DDBJ databases">
        <authorList>
            <person name="Heijne W.H."/>
            <person name="Fedorova N.D."/>
            <person name="Nierman W.C."/>
            <person name="Vollebregt A.W."/>
            <person name="Zhao Z."/>
            <person name="Wu L."/>
            <person name="Kumar M."/>
            <person name="Stam H."/>
            <person name="van den Berg M.A."/>
            <person name="Pel H.J."/>
        </authorList>
    </citation>
    <scope>NUCLEOTIDE SEQUENCE [LARGE SCALE GENOMIC DNA]</scope>
    <source>
        <strain evidence="4 5">CBS 393.64</strain>
    </source>
</reference>
<dbReference type="PANTHER" id="PTHR38110">
    <property type="entry name" value="CHROMOSOME 23, WHOLE GENOME SHOTGUN SEQUENCE"/>
    <property type="match status" value="1"/>
</dbReference>
<evidence type="ECO:0000313" key="5">
    <source>
        <dbReference type="Proteomes" id="UP000053958"/>
    </source>
</evidence>
<dbReference type="RefSeq" id="XP_013332030.1">
    <property type="nucleotide sequence ID" value="XM_013476576.1"/>
</dbReference>
<feature type="region of interest" description="Disordered" evidence="1">
    <location>
        <begin position="77"/>
        <end position="112"/>
    </location>
</feature>
<dbReference type="InterPro" id="IPR052389">
    <property type="entry name" value="Sec_Metab_Biosynth-Assoc"/>
</dbReference>
<dbReference type="SUPFAM" id="SSF54637">
    <property type="entry name" value="Thioesterase/thiol ester dehydrase-isomerase"/>
    <property type="match status" value="1"/>
</dbReference>
<dbReference type="InterPro" id="IPR049449">
    <property type="entry name" value="TesB_ACOT8-like_N"/>
</dbReference>
<evidence type="ECO:0008006" key="6">
    <source>
        <dbReference type="Google" id="ProtNLM"/>
    </source>
</evidence>
<dbReference type="InterPro" id="IPR029069">
    <property type="entry name" value="HotDog_dom_sf"/>
</dbReference>
<dbReference type="Pfam" id="PF13622">
    <property type="entry name" value="4HBT_3"/>
    <property type="match status" value="1"/>
</dbReference>
<dbReference type="CDD" id="cd03440">
    <property type="entry name" value="hot_dog"/>
    <property type="match status" value="1"/>
</dbReference>
<dbReference type="Gene3D" id="2.40.160.210">
    <property type="entry name" value="Acyl-CoA thioesterase, double hotdog domain"/>
    <property type="match status" value="1"/>
</dbReference>